<dbReference type="EMBL" id="SNXZ01000009">
    <property type="protein sequence ID" value="TDP91188.1"/>
    <property type="molecule type" value="Genomic_DNA"/>
</dbReference>
<dbReference type="InterPro" id="IPR013496">
    <property type="entry name" value="CHP02680"/>
</dbReference>
<accession>A0A4V3CXQ7</accession>
<dbReference type="InterPro" id="IPR027417">
    <property type="entry name" value="P-loop_NTPase"/>
</dbReference>
<dbReference type="OrthoDB" id="8527901at2"/>
<comment type="caution">
    <text evidence="3">The sequence shown here is derived from an EMBL/GenBank/DDBJ whole genome shotgun (WGS) entry which is preliminary data.</text>
</comment>
<dbReference type="NCBIfam" id="TIGR02680">
    <property type="entry name" value="TIGR02680 family protein"/>
    <property type="match status" value="1"/>
</dbReference>
<evidence type="ECO:0000256" key="2">
    <source>
        <dbReference type="SAM" id="MobiDB-lite"/>
    </source>
</evidence>
<dbReference type="SUPFAM" id="SSF52540">
    <property type="entry name" value="P-loop containing nucleoside triphosphate hydrolases"/>
    <property type="match status" value="1"/>
</dbReference>
<organism evidence="3 4">
    <name type="scientific">Labedaea rhizosphaerae</name>
    <dbReference type="NCBI Taxonomy" id="598644"/>
    <lineage>
        <taxon>Bacteria</taxon>
        <taxon>Bacillati</taxon>
        <taxon>Actinomycetota</taxon>
        <taxon>Actinomycetes</taxon>
        <taxon>Pseudonocardiales</taxon>
        <taxon>Pseudonocardiaceae</taxon>
        <taxon>Labedaea</taxon>
    </lineage>
</organism>
<dbReference type="Pfam" id="PF13558">
    <property type="entry name" value="SbcC_Walker_B"/>
    <property type="match status" value="1"/>
</dbReference>
<feature type="coiled-coil region" evidence="1">
    <location>
        <begin position="296"/>
        <end position="373"/>
    </location>
</feature>
<name>A0A4V3CXQ7_LABRH</name>
<protein>
    <submittedName>
        <fullName evidence="3">Uncharacterized protein (TIGR02680 family)</fullName>
    </submittedName>
</protein>
<feature type="region of interest" description="Disordered" evidence="2">
    <location>
        <begin position="873"/>
        <end position="896"/>
    </location>
</feature>
<proteinExistence type="predicted"/>
<dbReference type="Proteomes" id="UP000295444">
    <property type="component" value="Unassembled WGS sequence"/>
</dbReference>
<gene>
    <name evidence="3" type="ORF">EV186_109180</name>
</gene>
<dbReference type="RefSeq" id="WP_133853958.1">
    <property type="nucleotide sequence ID" value="NZ_SNXZ01000009.1"/>
</dbReference>
<evidence type="ECO:0000313" key="4">
    <source>
        <dbReference type="Proteomes" id="UP000295444"/>
    </source>
</evidence>
<feature type="coiled-coil region" evidence="1">
    <location>
        <begin position="454"/>
        <end position="495"/>
    </location>
</feature>
<reference evidence="3 4" key="1">
    <citation type="submission" date="2019-03" db="EMBL/GenBank/DDBJ databases">
        <title>Genomic Encyclopedia of Type Strains, Phase IV (KMG-IV): sequencing the most valuable type-strain genomes for metagenomic binning, comparative biology and taxonomic classification.</title>
        <authorList>
            <person name="Goeker M."/>
        </authorList>
    </citation>
    <scope>NUCLEOTIDE SEQUENCE [LARGE SCALE GENOMIC DNA]</scope>
    <source>
        <strain evidence="3 4">DSM 45361</strain>
    </source>
</reference>
<feature type="coiled-coil region" evidence="1">
    <location>
        <begin position="243"/>
        <end position="270"/>
    </location>
</feature>
<evidence type="ECO:0000256" key="1">
    <source>
        <dbReference type="SAM" id="Coils"/>
    </source>
</evidence>
<keyword evidence="1" id="KW-0175">Coiled coil</keyword>
<dbReference type="Gene3D" id="3.40.50.300">
    <property type="entry name" value="P-loop containing nucleotide triphosphate hydrolases"/>
    <property type="match status" value="2"/>
</dbReference>
<sequence>MTVTDLPRRAAEPAPARADRWIPSRAGILNVWRYYDEVFEFHQGRLLLRGPNGTGKSKALELLLPFLFDANLRANRLSTFGTGERTMHWNLMGEGASGTTRVGYVWLEFQRPGDPDGWFSCGARLQASNHTTTAHADYFTTTLRIGEPDGLSLVTDASTPLTRSALEQALGEQGTLHANATDYRAAVRTTLFPGLSEQRYDALITALLQLRTPKLSQRLDPALLSTLLSRALPPLGQQEIADLAEGFERLDRQRERLAKMDEEVAAARGLATRQRTYAQRVLRAASAALISATTELDNLTKSARRSADDLERVEQEKAATETLVENLVHEEEDTRARIDGLVDSKAYQQGRELDQLRQDTKKEAERAAVLRADATGKRARAADDADQVRAAEGHLAARERIVVNRAEDTRQAASRAGLVSVQGEVLATLDTEPERSRPLLRAAVHGRLQQIALVRQALAEHDRAVDRRQQAETDLDDARDELAEAVQDRVAAAEACEQALDELTFALREWASGCQELRFADLDLFADLVEDETELIAHIESASERVRGELVRDRTVIATRRATVLAEREHLTAELTRLADRRELPPQAPPTRTTDRTTMAGAPLWRLIRFRDSVPDAAQATIEAALQSAGLLDAWVGVSGEVVGHDIFAEPEALAAAPGRSLSDVLVPEPDTAVTSAVVTRLLSAIAFGEHPPHGHPGAIGADGAWRLGNLRGSWHKAQAEHIGAPARERARQRRIAELRQAVSELDTVLGGLDEREAQLEAREARLAGDRARRPPHDPVKAAQERLLHAESTVAVADNAVRKRLDTLAQRESSAKAAQRELTIVAAEHELPAERSALSALEQAVGTFREQAELWLDGHRELVAARQTVRDAGARATRSDAAATQREEEAEEAEGAHRRLAAKLDVVASAVGLDYREVLDQLRGLRERSTALVRELKTARDKVTGLAGQAGVLAERSKADARARDQATSTRDGAARRFRHLAATTLLVDSACADLDRVTATLTASEGVRAALDAARLIAAAWPAVPHEQNNLGDAVHRLSESVHECRTSLSARADLDLETDEDIQIFTAVVDGVRVGAAELLAILKQDAEQSRHDITDRERELFDKTLTGDTRRHLAARIRQAGELVDAMNARLERVRTASKVAVRLVWQVAPDLPAGTKEARELLLRDPTRLDDADRESLHRFFRERIEQAKADDTAASWEQQLAQVFDYTTWHQFVVKVDRANGTGWQLLTKKLHGALSGGEKAIALHLPLFAAVAAHYQAVPTAPRVILLDEVFVGVDTNNRGQVFALLSALDLDLVLTSDHEWCTYAELSGVAIHQLITGDDGDDAVTTARFVWDGTDLVPDAQ</sequence>
<keyword evidence="4" id="KW-1185">Reference proteome</keyword>
<feature type="compositionally biased region" description="Low complexity" evidence="2">
    <location>
        <begin position="874"/>
        <end position="884"/>
    </location>
</feature>
<evidence type="ECO:0000313" key="3">
    <source>
        <dbReference type="EMBL" id="TDP91188.1"/>
    </source>
</evidence>